<accession>A0A8H5GNI1</accession>
<feature type="compositionally biased region" description="Polar residues" evidence="1">
    <location>
        <begin position="559"/>
        <end position="581"/>
    </location>
</feature>
<evidence type="ECO:0000313" key="4">
    <source>
        <dbReference type="Proteomes" id="UP000559256"/>
    </source>
</evidence>
<feature type="compositionally biased region" description="Polar residues" evidence="1">
    <location>
        <begin position="344"/>
        <end position="361"/>
    </location>
</feature>
<feature type="compositionally biased region" description="Low complexity" evidence="1">
    <location>
        <begin position="1"/>
        <end position="12"/>
    </location>
</feature>
<sequence length="597" mass="65059">MSPPSSSASGQSTRRRHHRPRTNRPSTCPSAALWSLFTTVVASSTARAVPAPPAFLCPSLDPSSYNATSYLQDRAVYPSLPQPPPQTPSQSSKGKTRRRRMPVMYKEGDDGRWRKVMKYTLYGSTISVAECHTPTPSIPSVDDAISNSDITPIPSPSVNDSISPESDILDSLPSGWKPLTHEDRTALILTISLVLAFFICIFIISCILWRRSLRRMKDIERRALKKKSQSEEEFEVMAEKQLKSKRKLWARATAAWKANARYTARQRRGRRRIVLNSDAASIRSQPSRDVAQDSSSISRSMSQHPSTESLTSQCSVVFIPPEDATPQNHATTSNSPPAYLHHSPLSSHTSDQSTARGSSSKSQEDYPRPYSRNGLSDQQPNDDPELPRPSYAPPSHAAHVATDDKAVLEQMNRLASEPPSEDGSLDSSRLENGGSAPVWYDEQYEDFGSPEASQQPPSCSAIAPNPPYYPLLPPPPPTASTEKGKMREYYDFEYSSSFHHDILTVDPEPGPSAPPFESVGDSGLAPSAPPLGEDEYIDDSGLSPSAPPSEALLDAEPSVPSTEASSETRISGPSSLLSIQAVQGPPTQDGTPPGYHS</sequence>
<feature type="compositionally biased region" description="Polar residues" evidence="1">
    <location>
        <begin position="325"/>
        <end position="336"/>
    </location>
</feature>
<feature type="region of interest" description="Disordered" evidence="1">
    <location>
        <begin position="501"/>
        <end position="597"/>
    </location>
</feature>
<evidence type="ECO:0000256" key="2">
    <source>
        <dbReference type="SAM" id="Phobius"/>
    </source>
</evidence>
<feature type="region of interest" description="Disordered" evidence="1">
    <location>
        <begin position="76"/>
        <end position="100"/>
    </location>
</feature>
<dbReference type="EMBL" id="JAACJM010000015">
    <property type="protein sequence ID" value="KAF5368329.1"/>
    <property type="molecule type" value="Genomic_DNA"/>
</dbReference>
<keyword evidence="2" id="KW-0812">Transmembrane</keyword>
<dbReference type="Proteomes" id="UP000559256">
    <property type="component" value="Unassembled WGS sequence"/>
</dbReference>
<name>A0A8H5GNI1_9AGAR</name>
<feature type="compositionally biased region" description="Pro residues" evidence="1">
    <location>
        <begin position="464"/>
        <end position="478"/>
    </location>
</feature>
<feature type="compositionally biased region" description="Basic residues" evidence="1">
    <location>
        <begin position="13"/>
        <end position="22"/>
    </location>
</feature>
<feature type="region of interest" description="Disordered" evidence="1">
    <location>
        <begin position="275"/>
        <end position="485"/>
    </location>
</feature>
<feature type="compositionally biased region" description="Low complexity" evidence="1">
    <location>
        <begin position="294"/>
        <end position="306"/>
    </location>
</feature>
<feature type="compositionally biased region" description="Low complexity" evidence="1">
    <location>
        <begin position="583"/>
        <end position="597"/>
    </location>
</feature>
<feature type="compositionally biased region" description="Polar residues" evidence="1">
    <location>
        <begin position="278"/>
        <end position="287"/>
    </location>
</feature>
<keyword evidence="2" id="KW-0472">Membrane</keyword>
<evidence type="ECO:0000313" key="3">
    <source>
        <dbReference type="EMBL" id="KAF5368329.1"/>
    </source>
</evidence>
<dbReference type="OrthoDB" id="2756128at2759"/>
<proteinExistence type="predicted"/>
<dbReference type="AlphaFoldDB" id="A0A8H5GNI1"/>
<gene>
    <name evidence="3" type="ORF">D9758_002153</name>
</gene>
<feature type="region of interest" description="Disordered" evidence="1">
    <location>
        <begin position="1"/>
        <end position="29"/>
    </location>
</feature>
<evidence type="ECO:0000256" key="1">
    <source>
        <dbReference type="SAM" id="MobiDB-lite"/>
    </source>
</evidence>
<protein>
    <submittedName>
        <fullName evidence="3">Uncharacterized protein</fullName>
    </submittedName>
</protein>
<keyword evidence="4" id="KW-1185">Reference proteome</keyword>
<feature type="transmembrane region" description="Helical" evidence="2">
    <location>
        <begin position="187"/>
        <end position="209"/>
    </location>
</feature>
<reference evidence="3 4" key="1">
    <citation type="journal article" date="2020" name="ISME J.">
        <title>Uncovering the hidden diversity of litter-decomposition mechanisms in mushroom-forming fungi.</title>
        <authorList>
            <person name="Floudas D."/>
            <person name="Bentzer J."/>
            <person name="Ahren D."/>
            <person name="Johansson T."/>
            <person name="Persson P."/>
            <person name="Tunlid A."/>
        </authorList>
    </citation>
    <scope>NUCLEOTIDE SEQUENCE [LARGE SCALE GENOMIC DNA]</scope>
    <source>
        <strain evidence="3 4">CBS 291.85</strain>
    </source>
</reference>
<comment type="caution">
    <text evidence="3">The sequence shown here is derived from an EMBL/GenBank/DDBJ whole genome shotgun (WGS) entry which is preliminary data.</text>
</comment>
<organism evidence="3 4">
    <name type="scientific">Tetrapyrgos nigripes</name>
    <dbReference type="NCBI Taxonomy" id="182062"/>
    <lineage>
        <taxon>Eukaryota</taxon>
        <taxon>Fungi</taxon>
        <taxon>Dikarya</taxon>
        <taxon>Basidiomycota</taxon>
        <taxon>Agaricomycotina</taxon>
        <taxon>Agaricomycetes</taxon>
        <taxon>Agaricomycetidae</taxon>
        <taxon>Agaricales</taxon>
        <taxon>Marasmiineae</taxon>
        <taxon>Marasmiaceae</taxon>
        <taxon>Tetrapyrgos</taxon>
    </lineage>
</organism>
<keyword evidence="2" id="KW-1133">Transmembrane helix</keyword>